<evidence type="ECO:0000256" key="4">
    <source>
        <dbReference type="ARBA" id="ARBA00013145"/>
    </source>
</evidence>
<evidence type="ECO:0000313" key="14">
    <source>
        <dbReference type="Proteomes" id="UP000180254"/>
    </source>
</evidence>
<evidence type="ECO:0000256" key="8">
    <source>
        <dbReference type="ARBA" id="ARBA00048670"/>
    </source>
</evidence>
<dbReference type="EC" id="2.2.1.6" evidence="4 9"/>
<proteinExistence type="inferred from homology"/>
<name>A0A1S1V517_9FIRM</name>
<evidence type="ECO:0000256" key="5">
    <source>
        <dbReference type="ARBA" id="ARBA00022605"/>
    </source>
</evidence>
<dbReference type="Gene3D" id="3.40.50.970">
    <property type="match status" value="2"/>
</dbReference>
<dbReference type="NCBIfam" id="TIGR00118">
    <property type="entry name" value="acolac_lg"/>
    <property type="match status" value="1"/>
</dbReference>
<evidence type="ECO:0000259" key="10">
    <source>
        <dbReference type="Pfam" id="PF00205"/>
    </source>
</evidence>
<feature type="domain" description="Thiamine pyrophosphate enzyme central" evidence="10">
    <location>
        <begin position="191"/>
        <end position="323"/>
    </location>
</feature>
<evidence type="ECO:0000256" key="9">
    <source>
        <dbReference type="RuleBase" id="RU003591"/>
    </source>
</evidence>
<evidence type="ECO:0000256" key="1">
    <source>
        <dbReference type="ARBA" id="ARBA00004974"/>
    </source>
</evidence>
<feature type="domain" description="Thiamine pyrophosphate enzyme N-terminal TPP-binding" evidence="12">
    <location>
        <begin position="2"/>
        <end position="114"/>
    </location>
</feature>
<accession>A0A1S1V517</accession>
<keyword evidence="9 13" id="KW-0808">Transferase</keyword>
<evidence type="ECO:0000313" key="13">
    <source>
        <dbReference type="EMBL" id="OHW61733.1"/>
    </source>
</evidence>
<dbReference type="GO" id="GO:0030976">
    <property type="term" value="F:thiamine pyrophosphate binding"/>
    <property type="evidence" value="ECO:0007669"/>
    <property type="project" value="UniProtKB-UniRule"/>
</dbReference>
<keyword evidence="14" id="KW-1185">Reference proteome</keyword>
<evidence type="ECO:0000256" key="3">
    <source>
        <dbReference type="ARBA" id="ARBA00007812"/>
    </source>
</evidence>
<dbReference type="SUPFAM" id="SSF52518">
    <property type="entry name" value="Thiamin diphosphate-binding fold (THDP-binding)"/>
    <property type="match status" value="2"/>
</dbReference>
<dbReference type="InterPro" id="IPR012001">
    <property type="entry name" value="Thiamin_PyroP_enz_TPP-bd_dom"/>
</dbReference>
<dbReference type="PANTHER" id="PTHR18968:SF13">
    <property type="entry name" value="ACETOLACTATE SYNTHASE CATALYTIC SUBUNIT, MITOCHONDRIAL"/>
    <property type="match status" value="1"/>
</dbReference>
<keyword evidence="5 9" id="KW-0028">Amino-acid biosynthesis</keyword>
<evidence type="ECO:0000256" key="6">
    <source>
        <dbReference type="ARBA" id="ARBA00023052"/>
    </source>
</evidence>
<gene>
    <name evidence="13" type="primary">ilvB_2</name>
    <name evidence="13" type="ORF">EUAN_19120</name>
</gene>
<dbReference type="AlphaFoldDB" id="A0A1S1V517"/>
<reference evidence="13 14" key="1">
    <citation type="submission" date="2016-09" db="EMBL/GenBank/DDBJ databases">
        <title>Genome sequence of Eubacterium angustum.</title>
        <authorList>
            <person name="Poehlein A."/>
            <person name="Daniel R."/>
        </authorList>
    </citation>
    <scope>NUCLEOTIDE SEQUENCE [LARGE SCALE GENOMIC DNA]</scope>
    <source>
        <strain evidence="13 14">DSM 1989</strain>
    </source>
</reference>
<dbReference type="GO" id="GO:0005948">
    <property type="term" value="C:acetolactate synthase complex"/>
    <property type="evidence" value="ECO:0007669"/>
    <property type="project" value="TreeGrafter"/>
</dbReference>
<dbReference type="InterPro" id="IPR029035">
    <property type="entry name" value="DHS-like_NAD/FAD-binding_dom"/>
</dbReference>
<evidence type="ECO:0000256" key="2">
    <source>
        <dbReference type="ARBA" id="ARBA00005025"/>
    </source>
</evidence>
<dbReference type="InterPro" id="IPR011766">
    <property type="entry name" value="TPP_enzyme_TPP-bd"/>
</dbReference>
<dbReference type="GO" id="GO:0050660">
    <property type="term" value="F:flavin adenine dinucleotide binding"/>
    <property type="evidence" value="ECO:0007669"/>
    <property type="project" value="InterPro"/>
</dbReference>
<dbReference type="FunFam" id="3.40.50.1220:FF:000008">
    <property type="entry name" value="Acetolactate synthase"/>
    <property type="match status" value="1"/>
</dbReference>
<dbReference type="InterPro" id="IPR029061">
    <property type="entry name" value="THDP-binding"/>
</dbReference>
<dbReference type="Pfam" id="PF02776">
    <property type="entry name" value="TPP_enzyme_N"/>
    <property type="match status" value="1"/>
</dbReference>
<dbReference type="InterPro" id="IPR012000">
    <property type="entry name" value="Thiamin_PyroP_enz_cen_dom"/>
</dbReference>
<dbReference type="PANTHER" id="PTHR18968">
    <property type="entry name" value="THIAMINE PYROPHOSPHATE ENZYMES"/>
    <property type="match status" value="1"/>
</dbReference>
<comment type="pathway">
    <text evidence="1 9">Amino-acid biosynthesis; L-isoleucine biosynthesis; L-isoleucine from 2-oxobutanoate: step 1/4.</text>
</comment>
<dbReference type="EMBL" id="MKIE01000008">
    <property type="protein sequence ID" value="OHW61733.1"/>
    <property type="molecule type" value="Genomic_DNA"/>
</dbReference>
<dbReference type="RefSeq" id="WP_071064002.1">
    <property type="nucleotide sequence ID" value="NZ_MKIE01000008.1"/>
</dbReference>
<feature type="domain" description="Thiamine pyrophosphate enzyme TPP-binding" evidence="11">
    <location>
        <begin position="379"/>
        <end position="527"/>
    </location>
</feature>
<evidence type="ECO:0000256" key="7">
    <source>
        <dbReference type="ARBA" id="ARBA00023304"/>
    </source>
</evidence>
<comment type="pathway">
    <text evidence="2 9">Amino-acid biosynthesis; L-valine biosynthesis; L-valine from pyruvate: step 1/4.</text>
</comment>
<comment type="caution">
    <text evidence="13">The sequence shown here is derived from an EMBL/GenBank/DDBJ whole genome shotgun (WGS) entry which is preliminary data.</text>
</comment>
<dbReference type="GO" id="GO:0000287">
    <property type="term" value="F:magnesium ion binding"/>
    <property type="evidence" value="ECO:0007669"/>
    <property type="project" value="UniProtKB-UniRule"/>
</dbReference>
<protein>
    <recommendedName>
        <fullName evidence="4 9">Acetolactate synthase</fullName>
        <ecNumber evidence="4 9">2.2.1.6</ecNumber>
    </recommendedName>
</protein>
<dbReference type="UniPathway" id="UPA00049">
    <property type="reaction ID" value="UER00059"/>
</dbReference>
<dbReference type="Proteomes" id="UP000180254">
    <property type="component" value="Unassembled WGS sequence"/>
</dbReference>
<dbReference type="GO" id="GO:0009097">
    <property type="term" value="P:isoleucine biosynthetic process"/>
    <property type="evidence" value="ECO:0007669"/>
    <property type="project" value="UniProtKB-UniPathway"/>
</dbReference>
<dbReference type="Pfam" id="PF02775">
    <property type="entry name" value="TPP_enzyme_C"/>
    <property type="match status" value="1"/>
</dbReference>
<dbReference type="SUPFAM" id="SSF52467">
    <property type="entry name" value="DHS-like NAD/FAD-binding domain"/>
    <property type="match status" value="1"/>
</dbReference>
<keyword evidence="9" id="KW-0479">Metal-binding</keyword>
<sequence>MLVAEAIVKCLEREGVEVVFGYPGAHIAPIYDVMRERGMKHVLVRNEQSAAHNANGYSRASSKVGVCMATSGPGATNLITGIATAYMDSVPMVVITGQVPLKLIGTDVFQEADIIGATEPFTKYNRLIQSKEEVLEAIKEAFHIARTGRPGPVLLDIPEDIQIEKLEKFEYPEEVNIRGYNPVYEGHVGQIKRAVSRIKKAKRPVICSGGGIINADAKEELQAFADRLGIPVATTFMGTGSYPTRGENYIGAVGTHGDIYANKIVYEADLVIIVGSKVSDRSKLSNIADAATIIHIDIDSAEIGKNLDVDIPVVGDAKQIIAEIDSRIDSLDIEGWREQAKSLKEQYKREVTVTKYVNPMEAMKFASRNMGEDLIVVTDVGQNQFWATKNFEMYGKRKLLGSGGLGTMGYSLPASIGAKFGSPESEVICTVGDGGIQMLLAELGVITEEELDIKIVVFNNSRLGMVRELQDKRYGKGNTSGVVFEKSPNFVKIAEGYGIEGRRVSTDEEFREAFLEMMKSEKAFLIEAKVETEFETL</sequence>
<comment type="similarity">
    <text evidence="3 9">Belongs to the TPP enzyme family.</text>
</comment>
<keyword evidence="6 9" id="KW-0786">Thiamine pyrophosphate</keyword>
<evidence type="ECO:0000259" key="11">
    <source>
        <dbReference type="Pfam" id="PF02775"/>
    </source>
</evidence>
<evidence type="ECO:0000259" key="12">
    <source>
        <dbReference type="Pfam" id="PF02776"/>
    </source>
</evidence>
<dbReference type="STRING" id="39480.EUAN_19120"/>
<dbReference type="Pfam" id="PF00205">
    <property type="entry name" value="TPP_enzyme_M"/>
    <property type="match status" value="1"/>
</dbReference>
<dbReference type="FunFam" id="3.40.50.970:FF:000007">
    <property type="entry name" value="Acetolactate synthase"/>
    <property type="match status" value="1"/>
</dbReference>
<dbReference type="GO" id="GO:0003984">
    <property type="term" value="F:acetolactate synthase activity"/>
    <property type="evidence" value="ECO:0007669"/>
    <property type="project" value="UniProtKB-EC"/>
</dbReference>
<comment type="catalytic activity">
    <reaction evidence="8 9">
        <text>2 pyruvate + H(+) = (2S)-2-acetolactate + CO2</text>
        <dbReference type="Rhea" id="RHEA:25249"/>
        <dbReference type="ChEBI" id="CHEBI:15361"/>
        <dbReference type="ChEBI" id="CHEBI:15378"/>
        <dbReference type="ChEBI" id="CHEBI:16526"/>
        <dbReference type="ChEBI" id="CHEBI:58476"/>
        <dbReference type="EC" id="2.2.1.6"/>
    </reaction>
</comment>
<keyword evidence="7 9" id="KW-0100">Branched-chain amino acid biosynthesis</keyword>
<dbReference type="Gene3D" id="3.40.50.1220">
    <property type="entry name" value="TPP-binding domain"/>
    <property type="match status" value="1"/>
</dbReference>
<dbReference type="OrthoDB" id="4494979at2"/>
<dbReference type="GO" id="GO:0009099">
    <property type="term" value="P:L-valine biosynthetic process"/>
    <property type="evidence" value="ECO:0007669"/>
    <property type="project" value="UniProtKB-UniPathway"/>
</dbReference>
<organism evidence="13 14">
    <name type="scientific">Andreesenia angusta</name>
    <dbReference type="NCBI Taxonomy" id="39480"/>
    <lineage>
        <taxon>Bacteria</taxon>
        <taxon>Bacillati</taxon>
        <taxon>Bacillota</taxon>
        <taxon>Tissierellia</taxon>
        <taxon>Tissierellales</taxon>
        <taxon>Gottschalkiaceae</taxon>
        <taxon>Andreesenia</taxon>
    </lineage>
</organism>
<dbReference type="InterPro" id="IPR045229">
    <property type="entry name" value="TPP_enz"/>
</dbReference>
<dbReference type="UniPathway" id="UPA00047">
    <property type="reaction ID" value="UER00055"/>
</dbReference>
<comment type="cofactor">
    <cofactor evidence="9">
        <name>thiamine diphosphate</name>
        <dbReference type="ChEBI" id="CHEBI:58937"/>
    </cofactor>
    <text evidence="9">Binds 1 thiamine pyrophosphate per subunit.</text>
</comment>
<keyword evidence="9" id="KW-0460">Magnesium</keyword>
<dbReference type="InterPro" id="IPR012846">
    <property type="entry name" value="Acetolactate_synth_lsu"/>
</dbReference>
<comment type="cofactor">
    <cofactor evidence="9">
        <name>Mg(2+)</name>
        <dbReference type="ChEBI" id="CHEBI:18420"/>
    </cofactor>
    <text evidence="9">Binds 1 Mg(2+) ion per subunit.</text>
</comment>
<dbReference type="CDD" id="cd07035">
    <property type="entry name" value="TPP_PYR_POX_like"/>
    <property type="match status" value="1"/>
</dbReference>